<evidence type="ECO:0000256" key="7">
    <source>
        <dbReference type="ARBA" id="ARBA00022771"/>
    </source>
</evidence>
<proteinExistence type="predicted"/>
<evidence type="ECO:0000256" key="1">
    <source>
        <dbReference type="ARBA" id="ARBA00001798"/>
    </source>
</evidence>
<sequence length="248" mass="28243">TINLVTCPATTCKKSPNTTPLPHADLQTIVGPTLYTRYTTLLQKQSLESRTDVTYCPRPTCQHPVLRDPTQEKLVICPSCSFAFCYFCNRCWHGSAQACRADGLMKIAKGWLDGTERERRELEMRYGRKTVAKLVRDLEDERETWEWKRANTMGCPTCEIGVQKSDGCNHMTCQLCQTHFCYLCGAFLDKRRPYQHFNTIGSDCYGRLFEGAIPGQRNLDDDDGGEEEEEEEAFPDDVVVRLAIQHLG</sequence>
<evidence type="ECO:0000256" key="10">
    <source>
        <dbReference type="SAM" id="MobiDB-lite"/>
    </source>
</evidence>
<feature type="domain" description="RING-type" evidence="11">
    <location>
        <begin position="1"/>
        <end position="208"/>
    </location>
</feature>
<name>A0AAD5S8W7_9FUNG</name>
<keyword evidence="6" id="KW-0677">Repeat</keyword>
<keyword evidence="5" id="KW-0479">Metal-binding</keyword>
<dbReference type="CDD" id="cd20341">
    <property type="entry name" value="BRcat_RBR_RNF14"/>
    <property type="match status" value="1"/>
</dbReference>
<gene>
    <name evidence="12" type="primary">ITT1</name>
    <name evidence="12" type="ORF">HK097_009462</name>
</gene>
<feature type="compositionally biased region" description="Acidic residues" evidence="10">
    <location>
        <begin position="220"/>
        <end position="235"/>
    </location>
</feature>
<dbReference type="Pfam" id="PF22191">
    <property type="entry name" value="IBR_1"/>
    <property type="match status" value="1"/>
</dbReference>
<dbReference type="PANTHER" id="PTHR11685">
    <property type="entry name" value="RBR FAMILY RING FINGER AND IBR DOMAIN-CONTAINING"/>
    <property type="match status" value="1"/>
</dbReference>
<dbReference type="Pfam" id="PF01485">
    <property type="entry name" value="IBR"/>
    <property type="match status" value="1"/>
</dbReference>
<dbReference type="AlphaFoldDB" id="A0AAD5S8W7"/>
<dbReference type="InterPro" id="IPR002867">
    <property type="entry name" value="IBR_dom"/>
</dbReference>
<evidence type="ECO:0000256" key="4">
    <source>
        <dbReference type="ARBA" id="ARBA00022679"/>
    </source>
</evidence>
<accession>A0AAD5S8W7</accession>
<comment type="pathway">
    <text evidence="2">Protein modification; protein ubiquitination.</text>
</comment>
<evidence type="ECO:0000256" key="3">
    <source>
        <dbReference type="ARBA" id="ARBA00012251"/>
    </source>
</evidence>
<evidence type="ECO:0000259" key="11">
    <source>
        <dbReference type="PROSITE" id="PS51873"/>
    </source>
</evidence>
<reference evidence="12" key="1">
    <citation type="submission" date="2020-05" db="EMBL/GenBank/DDBJ databases">
        <title>Phylogenomic resolution of chytrid fungi.</title>
        <authorList>
            <person name="Stajich J.E."/>
            <person name="Amses K."/>
            <person name="Simmons R."/>
            <person name="Seto K."/>
            <person name="Myers J."/>
            <person name="Bonds A."/>
            <person name="Quandt C.A."/>
            <person name="Barry K."/>
            <person name="Liu P."/>
            <person name="Grigoriev I."/>
            <person name="Longcore J.E."/>
            <person name="James T.Y."/>
        </authorList>
    </citation>
    <scope>NUCLEOTIDE SEQUENCE</scope>
    <source>
        <strain evidence="12">JEL0318</strain>
    </source>
</reference>
<keyword evidence="7" id="KW-0863">Zinc-finger</keyword>
<dbReference type="SUPFAM" id="SSF57850">
    <property type="entry name" value="RING/U-box"/>
    <property type="match status" value="2"/>
</dbReference>
<feature type="region of interest" description="Disordered" evidence="10">
    <location>
        <begin position="216"/>
        <end position="235"/>
    </location>
</feature>
<dbReference type="GO" id="GO:0008270">
    <property type="term" value="F:zinc ion binding"/>
    <property type="evidence" value="ECO:0007669"/>
    <property type="project" value="UniProtKB-KW"/>
</dbReference>
<dbReference type="EC" id="2.3.2.31" evidence="3"/>
<evidence type="ECO:0000256" key="8">
    <source>
        <dbReference type="ARBA" id="ARBA00022786"/>
    </source>
</evidence>
<evidence type="ECO:0000256" key="6">
    <source>
        <dbReference type="ARBA" id="ARBA00022737"/>
    </source>
</evidence>
<feature type="non-terminal residue" evidence="12">
    <location>
        <position position="1"/>
    </location>
</feature>
<dbReference type="GO" id="GO:0061630">
    <property type="term" value="F:ubiquitin protein ligase activity"/>
    <property type="evidence" value="ECO:0007669"/>
    <property type="project" value="UniProtKB-EC"/>
</dbReference>
<evidence type="ECO:0000313" key="13">
    <source>
        <dbReference type="Proteomes" id="UP001212841"/>
    </source>
</evidence>
<dbReference type="SMART" id="SM00647">
    <property type="entry name" value="IBR"/>
    <property type="match status" value="2"/>
</dbReference>
<evidence type="ECO:0000313" key="12">
    <source>
        <dbReference type="EMBL" id="KAJ3049545.1"/>
    </source>
</evidence>
<dbReference type="InterPro" id="IPR031127">
    <property type="entry name" value="E3_UB_ligase_RBR"/>
</dbReference>
<dbReference type="InterPro" id="IPR047548">
    <property type="entry name" value="Rcat_RBR_RNF14"/>
</dbReference>
<organism evidence="12 13">
    <name type="scientific">Rhizophlyctis rosea</name>
    <dbReference type="NCBI Taxonomy" id="64517"/>
    <lineage>
        <taxon>Eukaryota</taxon>
        <taxon>Fungi</taxon>
        <taxon>Fungi incertae sedis</taxon>
        <taxon>Chytridiomycota</taxon>
        <taxon>Chytridiomycota incertae sedis</taxon>
        <taxon>Chytridiomycetes</taxon>
        <taxon>Rhizophlyctidales</taxon>
        <taxon>Rhizophlyctidaceae</taxon>
        <taxon>Rhizophlyctis</taxon>
    </lineage>
</organism>
<dbReference type="Proteomes" id="UP001212841">
    <property type="component" value="Unassembled WGS sequence"/>
</dbReference>
<comment type="catalytic activity">
    <reaction evidence="1">
        <text>[E2 ubiquitin-conjugating enzyme]-S-ubiquitinyl-L-cysteine + [acceptor protein]-L-lysine = [E2 ubiquitin-conjugating enzyme]-L-cysteine + [acceptor protein]-N(6)-ubiquitinyl-L-lysine.</text>
        <dbReference type="EC" id="2.3.2.31"/>
    </reaction>
</comment>
<comment type="caution">
    <text evidence="12">The sequence shown here is derived from an EMBL/GenBank/DDBJ whole genome shotgun (WGS) entry which is preliminary data.</text>
</comment>
<dbReference type="GO" id="GO:0016567">
    <property type="term" value="P:protein ubiquitination"/>
    <property type="evidence" value="ECO:0007669"/>
    <property type="project" value="InterPro"/>
</dbReference>
<keyword evidence="9" id="KW-0862">Zinc</keyword>
<keyword evidence="8" id="KW-0833">Ubl conjugation pathway</keyword>
<dbReference type="InterPro" id="IPR044066">
    <property type="entry name" value="TRIAD_supradom"/>
</dbReference>
<evidence type="ECO:0000256" key="2">
    <source>
        <dbReference type="ARBA" id="ARBA00004906"/>
    </source>
</evidence>
<dbReference type="Gene3D" id="1.20.120.1750">
    <property type="match status" value="1"/>
</dbReference>
<dbReference type="PROSITE" id="PS51873">
    <property type="entry name" value="TRIAD"/>
    <property type="match status" value="1"/>
</dbReference>
<keyword evidence="4" id="KW-0808">Transferase</keyword>
<protein>
    <recommendedName>
        <fullName evidence="3">RBR-type E3 ubiquitin transferase</fullName>
        <ecNumber evidence="3">2.3.2.31</ecNumber>
    </recommendedName>
</protein>
<evidence type="ECO:0000256" key="5">
    <source>
        <dbReference type="ARBA" id="ARBA00022723"/>
    </source>
</evidence>
<dbReference type="CDD" id="cd20354">
    <property type="entry name" value="Rcat_RBR_RNF14"/>
    <property type="match status" value="1"/>
</dbReference>
<keyword evidence="13" id="KW-1185">Reference proteome</keyword>
<evidence type="ECO:0000256" key="9">
    <source>
        <dbReference type="ARBA" id="ARBA00022833"/>
    </source>
</evidence>
<dbReference type="EMBL" id="JADGJD010000628">
    <property type="protein sequence ID" value="KAJ3049545.1"/>
    <property type="molecule type" value="Genomic_DNA"/>
</dbReference>